<dbReference type="EMBL" id="MF351863">
    <property type="protein sequence ID" value="ASR76095.1"/>
    <property type="molecule type" value="Genomic_DNA"/>
</dbReference>
<dbReference type="KEGG" id="vg:54981380"/>
<proteinExistence type="predicted"/>
<dbReference type="RefSeq" id="YP_009791207.1">
    <property type="nucleotide sequence ID" value="NC_047838.1"/>
</dbReference>
<name>A0A222YXT8_9CAUD</name>
<sequence>MSEIRVNNIANEAGTGAPTLTYGAQVPTGMGITGAGGINITGVITATSFAGNATGLTGSPNVTVTNVSAQDIQVGGALTITGNLTVDGTQTIVNTTVLDIQDKTVGIASTSAATDTTADGAGIEIYASSSTPSNNKSILWQQESTYFTFSDGIDIPGAVETVGTATTFTQSADKVILSLDAQTGTVFEHNIATNGSVGIVSLTNFPSAAVKPNSLTTFTVIFTCDTALQGLGNTTAATGIGTHLTLIPYNGVSIANTSAKVATASTVTLSTTAGDVDIVTFVVKSGTAATTAFVTNNGNLRFGSINP</sequence>
<organism evidence="1 2">
    <name type="scientific">Synechococcus phage Bellamy</name>
    <dbReference type="NCBI Taxonomy" id="2023996"/>
    <lineage>
        <taxon>Viruses</taxon>
        <taxon>Duplodnaviria</taxon>
        <taxon>Heunggongvirae</taxon>
        <taxon>Uroviricota</taxon>
        <taxon>Caudoviricetes</taxon>
        <taxon>Pantevenvirales</taxon>
        <taxon>Kyanoviridae</taxon>
        <taxon>Bellamyvirus</taxon>
        <taxon>Bellamyvirus bellamy</taxon>
    </lineage>
</organism>
<accession>A0A222YXT8</accession>
<evidence type="ECO:0000313" key="2">
    <source>
        <dbReference type="Proteomes" id="UP000221247"/>
    </source>
</evidence>
<protein>
    <submittedName>
        <fullName evidence="1">Uncharacterized protein</fullName>
    </submittedName>
</protein>
<keyword evidence="2" id="KW-1185">Reference proteome</keyword>
<gene>
    <name evidence="1" type="primary">50</name>
    <name evidence="1" type="ORF">PBI_BELLAMY_50</name>
</gene>
<dbReference type="Proteomes" id="UP000221247">
    <property type="component" value="Segment"/>
</dbReference>
<evidence type="ECO:0000313" key="1">
    <source>
        <dbReference type="EMBL" id="ASR76095.1"/>
    </source>
</evidence>
<reference evidence="1 2" key="1">
    <citation type="submission" date="2017-06" db="EMBL/GenBank/DDBJ databases">
        <authorList>
            <person name="Kim H.J."/>
            <person name="Triplett B.A."/>
        </authorList>
    </citation>
    <scope>NUCLEOTIDE SEQUENCE [LARGE SCALE GENOMIC DNA]</scope>
</reference>
<dbReference type="GeneID" id="54981380"/>